<dbReference type="RefSeq" id="WP_125119796.1">
    <property type="nucleotide sequence ID" value="NZ_AP019309.1"/>
</dbReference>
<evidence type="ECO:0000256" key="5">
    <source>
        <dbReference type="ARBA" id="ARBA00022989"/>
    </source>
</evidence>
<dbReference type="GO" id="GO:0016887">
    <property type="term" value="F:ATP hydrolysis activity"/>
    <property type="evidence" value="ECO:0007669"/>
    <property type="project" value="InterPro"/>
</dbReference>
<dbReference type="KEGG" id="ebm:SG0102_19600"/>
<dbReference type="InterPro" id="IPR011527">
    <property type="entry name" value="ABC1_TM_dom"/>
</dbReference>
<sequence>MKSIRHPEKLISYFRREAPVLFIVTISGLIYNIGMAAGPYFQGQLVQGLYDLLQKKIEAIDLVRLALIYILVIALVQIFRAIKRFSVRIFANHTSRTMRRLLYNALLHRHLGDDTGSLMTKAISDVDSCVEGMRKFTTEVFDTGVVMIAYLAMLFYYDVRLTLLACLFTPLAYIIANLLKKQVVKANKAYKESESILNTMTMDRITNALLYRVNGREERVNARYEKQLSDYEHKSAISNIFEGALTPLYDAIAMFGVVLIIYFGGRNVLHSGWKVWNLANFTTFLACFTKLATKVSHAAKLFNAVQKAQVSWGRLQPLMADPIHDNYPNHLNALEDLSFDQVMVYYPGHQETAVSDINMTFHQNEMIGITGEVASGKSLLGKALIGEANYQGRIYINGQDLKSLPPHDRHGTITYMGHDPMLLSDSIANNISLGDEIDVAEYLKLVCLDEEVSHFKDGMDTMIGNGGLTLSGGQAARVALARALAHVKPIIILDDPFSAVDEATMQKILDHLRKLSGHIILLMTHRLSILPQLDQVVFIDDHKVQVDTHDALMAKNVHYVKLIEGGKDHA</sequence>
<evidence type="ECO:0000256" key="6">
    <source>
        <dbReference type="ARBA" id="ARBA00023136"/>
    </source>
</evidence>
<protein>
    <submittedName>
        <fullName evidence="10">ABC transporter ATP-binding protein</fullName>
    </submittedName>
</protein>
<dbReference type="OrthoDB" id="9806127at2"/>
<evidence type="ECO:0000256" key="2">
    <source>
        <dbReference type="ARBA" id="ARBA00022692"/>
    </source>
</evidence>
<evidence type="ECO:0000259" key="9">
    <source>
        <dbReference type="PROSITE" id="PS50929"/>
    </source>
</evidence>
<dbReference type="InterPro" id="IPR027417">
    <property type="entry name" value="P-loop_NTPase"/>
</dbReference>
<dbReference type="PANTHER" id="PTHR43394:SF1">
    <property type="entry name" value="ATP-BINDING CASSETTE SUB-FAMILY B MEMBER 10, MITOCHONDRIAL"/>
    <property type="match status" value="1"/>
</dbReference>
<proteinExistence type="predicted"/>
<evidence type="ECO:0000313" key="10">
    <source>
        <dbReference type="EMBL" id="BBH27026.1"/>
    </source>
</evidence>
<dbReference type="AlphaFoldDB" id="A0A3G9J8R9"/>
<dbReference type="PANTHER" id="PTHR43394">
    <property type="entry name" value="ATP-DEPENDENT PERMEASE MDL1, MITOCHONDRIAL"/>
    <property type="match status" value="1"/>
</dbReference>
<keyword evidence="3" id="KW-0547">Nucleotide-binding</keyword>
<dbReference type="CDD" id="cd07346">
    <property type="entry name" value="ABC_6TM_exporters"/>
    <property type="match status" value="1"/>
</dbReference>
<dbReference type="Gene3D" id="3.40.50.300">
    <property type="entry name" value="P-loop containing nucleotide triphosphate hydrolases"/>
    <property type="match status" value="1"/>
</dbReference>
<dbReference type="Proteomes" id="UP000268059">
    <property type="component" value="Chromosome"/>
</dbReference>
<dbReference type="GO" id="GO:0005886">
    <property type="term" value="C:plasma membrane"/>
    <property type="evidence" value="ECO:0007669"/>
    <property type="project" value="UniProtKB-SubCell"/>
</dbReference>
<keyword evidence="11" id="KW-1185">Reference proteome</keyword>
<keyword evidence="5 7" id="KW-1133">Transmembrane helix</keyword>
<accession>A0A3G9J8R9</accession>
<dbReference type="Pfam" id="PF00005">
    <property type="entry name" value="ABC_tran"/>
    <property type="match status" value="1"/>
</dbReference>
<feature type="transmembrane region" description="Helical" evidence="7">
    <location>
        <begin position="162"/>
        <end position="179"/>
    </location>
</feature>
<feature type="transmembrane region" description="Helical" evidence="7">
    <location>
        <begin position="244"/>
        <end position="263"/>
    </location>
</feature>
<evidence type="ECO:0000259" key="8">
    <source>
        <dbReference type="PROSITE" id="PS50893"/>
    </source>
</evidence>
<evidence type="ECO:0000256" key="7">
    <source>
        <dbReference type="SAM" id="Phobius"/>
    </source>
</evidence>
<dbReference type="GO" id="GO:0005524">
    <property type="term" value="F:ATP binding"/>
    <property type="evidence" value="ECO:0007669"/>
    <property type="project" value="UniProtKB-KW"/>
</dbReference>
<dbReference type="Pfam" id="PF00664">
    <property type="entry name" value="ABC_membrane"/>
    <property type="match status" value="1"/>
</dbReference>
<dbReference type="PROSITE" id="PS50893">
    <property type="entry name" value="ABC_TRANSPORTER_2"/>
    <property type="match status" value="1"/>
</dbReference>
<dbReference type="GO" id="GO:0015421">
    <property type="term" value="F:ABC-type oligopeptide transporter activity"/>
    <property type="evidence" value="ECO:0007669"/>
    <property type="project" value="TreeGrafter"/>
</dbReference>
<dbReference type="InterPro" id="IPR003593">
    <property type="entry name" value="AAA+_ATPase"/>
</dbReference>
<dbReference type="InParanoid" id="A0A3G9J8R9"/>
<organism evidence="10 11">
    <name type="scientific">Intestinibaculum porci</name>
    <dbReference type="NCBI Taxonomy" id="2487118"/>
    <lineage>
        <taxon>Bacteria</taxon>
        <taxon>Bacillati</taxon>
        <taxon>Bacillota</taxon>
        <taxon>Erysipelotrichia</taxon>
        <taxon>Erysipelotrichales</taxon>
        <taxon>Erysipelotrichaceae</taxon>
        <taxon>Intestinibaculum</taxon>
    </lineage>
</organism>
<keyword evidence="4 10" id="KW-0067">ATP-binding</keyword>
<feature type="domain" description="ABC transmembrane type-1" evidence="9">
    <location>
        <begin position="22"/>
        <end position="307"/>
    </location>
</feature>
<keyword evidence="6 7" id="KW-0472">Membrane</keyword>
<evidence type="ECO:0000256" key="3">
    <source>
        <dbReference type="ARBA" id="ARBA00022741"/>
    </source>
</evidence>
<dbReference type="SUPFAM" id="SSF52540">
    <property type="entry name" value="P-loop containing nucleoside triphosphate hydrolases"/>
    <property type="match status" value="1"/>
</dbReference>
<feature type="transmembrane region" description="Helical" evidence="7">
    <location>
        <begin position="140"/>
        <end position="156"/>
    </location>
</feature>
<feature type="domain" description="ABC transporter" evidence="8">
    <location>
        <begin position="337"/>
        <end position="566"/>
    </location>
</feature>
<evidence type="ECO:0000256" key="4">
    <source>
        <dbReference type="ARBA" id="ARBA00022840"/>
    </source>
</evidence>
<dbReference type="Gene3D" id="1.20.1560.10">
    <property type="entry name" value="ABC transporter type 1, transmembrane domain"/>
    <property type="match status" value="1"/>
</dbReference>
<evidence type="ECO:0000256" key="1">
    <source>
        <dbReference type="ARBA" id="ARBA00004651"/>
    </source>
</evidence>
<reference evidence="10 11" key="1">
    <citation type="submission" date="2018-11" db="EMBL/GenBank/DDBJ databases">
        <title>Novel Erysipelotrichaceae bacterium isolated from small intestine of a swine.</title>
        <authorList>
            <person name="Kim J.S."/>
            <person name="Choe H."/>
            <person name="Lee Y.R."/>
            <person name="Kim K.M."/>
            <person name="Park D.S."/>
        </authorList>
    </citation>
    <scope>NUCLEOTIDE SEQUENCE [LARGE SCALE GENOMIC DNA]</scope>
    <source>
        <strain evidence="10 11">SG0102</strain>
    </source>
</reference>
<dbReference type="SMART" id="SM00382">
    <property type="entry name" value="AAA"/>
    <property type="match status" value="1"/>
</dbReference>
<dbReference type="PROSITE" id="PS00211">
    <property type="entry name" value="ABC_TRANSPORTER_1"/>
    <property type="match status" value="1"/>
</dbReference>
<evidence type="ECO:0000313" key="11">
    <source>
        <dbReference type="Proteomes" id="UP000268059"/>
    </source>
</evidence>
<dbReference type="PROSITE" id="PS50929">
    <property type="entry name" value="ABC_TM1F"/>
    <property type="match status" value="1"/>
</dbReference>
<gene>
    <name evidence="10" type="ORF">SG0102_19600</name>
</gene>
<feature type="transmembrane region" description="Helical" evidence="7">
    <location>
        <begin position="62"/>
        <end position="82"/>
    </location>
</feature>
<dbReference type="InterPro" id="IPR036640">
    <property type="entry name" value="ABC1_TM_sf"/>
</dbReference>
<dbReference type="InterPro" id="IPR003439">
    <property type="entry name" value="ABC_transporter-like_ATP-bd"/>
</dbReference>
<comment type="subcellular location">
    <subcellularLocation>
        <location evidence="1">Cell membrane</location>
        <topology evidence="1">Multi-pass membrane protein</topology>
    </subcellularLocation>
</comment>
<dbReference type="InterPro" id="IPR017871">
    <property type="entry name" value="ABC_transporter-like_CS"/>
</dbReference>
<name>A0A3G9J8R9_9FIRM</name>
<keyword evidence="2 7" id="KW-0812">Transmembrane</keyword>
<dbReference type="InterPro" id="IPR039421">
    <property type="entry name" value="Type_1_exporter"/>
</dbReference>
<dbReference type="EMBL" id="AP019309">
    <property type="protein sequence ID" value="BBH27026.1"/>
    <property type="molecule type" value="Genomic_DNA"/>
</dbReference>
<feature type="transmembrane region" description="Helical" evidence="7">
    <location>
        <begin position="20"/>
        <end position="42"/>
    </location>
</feature>
<dbReference type="SUPFAM" id="SSF90123">
    <property type="entry name" value="ABC transporter transmembrane region"/>
    <property type="match status" value="1"/>
</dbReference>